<gene>
    <name evidence="1" type="ORF">MITSMUL_03173</name>
</gene>
<keyword evidence="2" id="KW-1185">Reference proteome</keyword>
<dbReference type="AlphaFoldDB" id="C9KJH4"/>
<dbReference type="Proteomes" id="UP000003671">
    <property type="component" value="Unassembled WGS sequence"/>
</dbReference>
<reference evidence="1" key="1">
    <citation type="submission" date="2009-09" db="EMBL/GenBank/DDBJ databases">
        <authorList>
            <person name="Weinstock G."/>
            <person name="Sodergren E."/>
            <person name="Clifton S."/>
            <person name="Fulton L."/>
            <person name="Fulton B."/>
            <person name="Courtney L."/>
            <person name="Fronick C."/>
            <person name="Harrison M."/>
            <person name="Strong C."/>
            <person name="Farmer C."/>
            <person name="Delahaunty K."/>
            <person name="Markovic C."/>
            <person name="Hall O."/>
            <person name="Minx P."/>
            <person name="Tomlinson C."/>
            <person name="Mitreva M."/>
            <person name="Nelson J."/>
            <person name="Hou S."/>
            <person name="Wollam A."/>
            <person name="Pepin K.H."/>
            <person name="Johnson M."/>
            <person name="Bhonagiri V."/>
            <person name="Nash W.E."/>
            <person name="Warren W."/>
            <person name="Chinwalla A."/>
            <person name="Mardis E.R."/>
            <person name="Wilson R.K."/>
        </authorList>
    </citation>
    <scope>NUCLEOTIDE SEQUENCE [LARGE SCALE GENOMIC DNA]</scope>
    <source>
        <strain evidence="1">DSM 20544</strain>
    </source>
</reference>
<protein>
    <submittedName>
        <fullName evidence="1">Uncharacterized protein</fullName>
    </submittedName>
</protein>
<dbReference type="EMBL" id="ABWK02000001">
    <property type="protein sequence ID" value="EEX70040.1"/>
    <property type="molecule type" value="Genomic_DNA"/>
</dbReference>
<evidence type="ECO:0000313" key="2">
    <source>
        <dbReference type="Proteomes" id="UP000003671"/>
    </source>
</evidence>
<dbReference type="GeneID" id="93480383"/>
<organism evidence="1 2">
    <name type="scientific">Mitsuokella multacida DSM 20544</name>
    <dbReference type="NCBI Taxonomy" id="500635"/>
    <lineage>
        <taxon>Bacteria</taxon>
        <taxon>Bacillati</taxon>
        <taxon>Bacillota</taxon>
        <taxon>Negativicutes</taxon>
        <taxon>Selenomonadales</taxon>
        <taxon>Selenomonadaceae</taxon>
        <taxon>Mitsuokella</taxon>
    </lineage>
</organism>
<name>C9KJH4_9FIRM</name>
<dbReference type="STRING" id="500635.MITSMUL_03173"/>
<proteinExistence type="predicted"/>
<evidence type="ECO:0000313" key="1">
    <source>
        <dbReference type="EMBL" id="EEX70040.1"/>
    </source>
</evidence>
<accession>C9KJH4</accession>
<dbReference type="RefSeq" id="WP_005839059.1">
    <property type="nucleotide sequence ID" value="NZ_GG697141.2"/>
</dbReference>
<comment type="caution">
    <text evidence="1">The sequence shown here is derived from an EMBL/GenBank/DDBJ whole genome shotgun (WGS) entry which is preliminary data.</text>
</comment>
<dbReference type="HOGENOM" id="CLU_2130631_0_0_9"/>
<sequence>MQEYTFSDLCRLKERFDNDDILDDWEFDDAEQWAFRVGLDAMIGINVTSEEYDLHGYSIRFYAMELERMITVKTIHRHGSEVPNDRFNEYEKAILAKMSLGLYLTLELLGEEL</sequence>